<accession>A0A5P1F5G1</accession>
<dbReference type="InterPro" id="IPR012020">
    <property type="entry name" value="ABHD4"/>
</dbReference>
<dbReference type="GO" id="GO:0047372">
    <property type="term" value="F:monoacylglycerol lipase activity"/>
    <property type="evidence" value="ECO:0007669"/>
    <property type="project" value="TreeGrafter"/>
</dbReference>
<dbReference type="EMBL" id="CM007384">
    <property type="protein sequence ID" value="ONK73616.1"/>
    <property type="molecule type" value="Genomic_DNA"/>
</dbReference>
<evidence type="ECO:0000256" key="3">
    <source>
        <dbReference type="SAM" id="MobiDB-lite"/>
    </source>
</evidence>
<keyword evidence="4" id="KW-0812">Transmembrane</keyword>
<dbReference type="InterPro" id="IPR000073">
    <property type="entry name" value="AB_hydrolase_1"/>
</dbReference>
<evidence type="ECO:0000256" key="2">
    <source>
        <dbReference type="PIRSR" id="PIRSR005211-1"/>
    </source>
</evidence>
<evidence type="ECO:0000259" key="5">
    <source>
        <dbReference type="Pfam" id="PF00561"/>
    </source>
</evidence>
<feature type="region of interest" description="Disordered" evidence="3">
    <location>
        <begin position="465"/>
        <end position="495"/>
    </location>
</feature>
<protein>
    <recommendedName>
        <fullName evidence="5">AB hydrolase-1 domain-containing protein</fullName>
    </recommendedName>
</protein>
<comment type="similarity">
    <text evidence="1">Belongs to the AB hydrolase superfamily. AB hydrolase 4 family.</text>
</comment>
<dbReference type="InterPro" id="IPR050960">
    <property type="entry name" value="AB_hydrolase_4_sf"/>
</dbReference>
<dbReference type="PANTHER" id="PTHR10794">
    <property type="entry name" value="ABHYDROLASE DOMAIN-CONTAINING PROTEIN"/>
    <property type="match status" value="1"/>
</dbReference>
<dbReference type="Gramene" id="ONK73616">
    <property type="protein sequence ID" value="ONK73616"/>
    <property type="gene ID" value="A4U43_C04F33480"/>
</dbReference>
<dbReference type="SUPFAM" id="SSF53474">
    <property type="entry name" value="alpha/beta-Hydrolases"/>
    <property type="match status" value="1"/>
</dbReference>
<sequence length="495" mass="54568">MACAIADADLTLPVLLLRALSLIETYQYVLALLILALIFVYNFLEVHFVRDAARGFRGDRVELAFDPKSEIYEGVVSKCRILHGRYLPTQWLASPHLQTAFLNYFGRAPSLCYRRQLYTLHDGGTIALDWLLASDAAGGSYDSGGVISKDDSTPLVIAIPGLTSDSSASYMKHLVHSIANRGWNVVVCNHRGLGGVSITSDWFYNAGWTNDVREVFNYLHQEYPKSPLFAIGTSIGANVLVKYLGEEGENTPLAGASAICSPWDLLVCDRFINRKFIQRLYNRTLATGLKGYAQLHQAVYSRLGNWDGILSSRSVREFDNHATCIIGKFETADAYYRFATSANYLKGVSIPLLCISALDDPVCTREAIPWDECKVNKNIVLATVPHGGHLAFFEGLTARSLWWVGAVSEFLSVLHSSPYMHQQQQIENNGVHSPLESSIGKSLYVNMREDGLVAAVSCDKADVNKSMTSVDSQTTHNSVGEGNEDRTENALSSCS</sequence>
<dbReference type="FunFam" id="3.40.50.1820:FF:000071">
    <property type="entry name" value="Embryogenesis-associated protein EMB8"/>
    <property type="match status" value="1"/>
</dbReference>
<dbReference type="Pfam" id="PF00561">
    <property type="entry name" value="Abhydrolase_1"/>
    <property type="match status" value="1"/>
</dbReference>
<keyword evidence="7" id="KW-1185">Reference proteome</keyword>
<keyword evidence="4" id="KW-0472">Membrane</keyword>
<feature type="compositionally biased region" description="Polar residues" evidence="3">
    <location>
        <begin position="465"/>
        <end position="480"/>
    </location>
</feature>
<feature type="active site" description="Charge relay system" evidence="2">
    <location>
        <position position="360"/>
    </location>
</feature>
<organism evidence="6 7">
    <name type="scientific">Asparagus officinalis</name>
    <name type="common">Garden asparagus</name>
    <dbReference type="NCBI Taxonomy" id="4686"/>
    <lineage>
        <taxon>Eukaryota</taxon>
        <taxon>Viridiplantae</taxon>
        <taxon>Streptophyta</taxon>
        <taxon>Embryophyta</taxon>
        <taxon>Tracheophyta</taxon>
        <taxon>Spermatophyta</taxon>
        <taxon>Magnoliopsida</taxon>
        <taxon>Liliopsida</taxon>
        <taxon>Asparagales</taxon>
        <taxon>Asparagaceae</taxon>
        <taxon>Asparagoideae</taxon>
        <taxon>Asparagus</taxon>
    </lineage>
</organism>
<dbReference type="PANTHER" id="PTHR10794:SF63">
    <property type="entry name" value="ALPHA_BETA HYDROLASE 1, ISOFORM A"/>
    <property type="match status" value="1"/>
</dbReference>
<dbReference type="AlphaFoldDB" id="A0A5P1F5G1"/>
<name>A0A5P1F5G1_ASPOF</name>
<keyword evidence="4" id="KW-1133">Transmembrane helix</keyword>
<feature type="active site" description="Charge relay system" evidence="2">
    <location>
        <position position="234"/>
    </location>
</feature>
<dbReference type="OrthoDB" id="247542at2759"/>
<proteinExistence type="inferred from homology"/>
<evidence type="ECO:0000313" key="7">
    <source>
        <dbReference type="Proteomes" id="UP000243459"/>
    </source>
</evidence>
<dbReference type="GO" id="GO:0034338">
    <property type="term" value="F:short-chain carboxylesterase activity"/>
    <property type="evidence" value="ECO:0007669"/>
    <property type="project" value="TreeGrafter"/>
</dbReference>
<dbReference type="PIRSF" id="PIRSF005211">
    <property type="entry name" value="Ab_hydro_YheT"/>
    <property type="match status" value="1"/>
</dbReference>
<reference evidence="7" key="1">
    <citation type="journal article" date="2017" name="Nat. Commun.">
        <title>The asparagus genome sheds light on the origin and evolution of a young Y chromosome.</title>
        <authorList>
            <person name="Harkess A."/>
            <person name="Zhou J."/>
            <person name="Xu C."/>
            <person name="Bowers J.E."/>
            <person name="Van der Hulst R."/>
            <person name="Ayyampalayam S."/>
            <person name="Mercati F."/>
            <person name="Riccardi P."/>
            <person name="McKain M.R."/>
            <person name="Kakrana A."/>
            <person name="Tang H."/>
            <person name="Ray J."/>
            <person name="Groenendijk J."/>
            <person name="Arikit S."/>
            <person name="Mathioni S.M."/>
            <person name="Nakano M."/>
            <person name="Shan H."/>
            <person name="Telgmann-Rauber A."/>
            <person name="Kanno A."/>
            <person name="Yue Z."/>
            <person name="Chen H."/>
            <person name="Li W."/>
            <person name="Chen Y."/>
            <person name="Xu X."/>
            <person name="Zhang Y."/>
            <person name="Luo S."/>
            <person name="Chen H."/>
            <person name="Gao J."/>
            <person name="Mao Z."/>
            <person name="Pires J.C."/>
            <person name="Luo M."/>
            <person name="Kudrna D."/>
            <person name="Wing R.A."/>
            <person name="Meyers B.C."/>
            <person name="Yi K."/>
            <person name="Kong H."/>
            <person name="Lavrijsen P."/>
            <person name="Sunseri F."/>
            <person name="Falavigna A."/>
            <person name="Ye Y."/>
            <person name="Leebens-Mack J.H."/>
            <person name="Chen G."/>
        </authorList>
    </citation>
    <scope>NUCLEOTIDE SEQUENCE [LARGE SCALE GENOMIC DNA]</scope>
    <source>
        <strain evidence="7">cv. DH0086</strain>
    </source>
</reference>
<dbReference type="OMA" id="NFVEFHF"/>
<feature type="domain" description="AB hydrolase-1" evidence="5">
    <location>
        <begin position="154"/>
        <end position="395"/>
    </location>
</feature>
<feature type="active site" description="Charge relay system" evidence="2">
    <location>
        <position position="389"/>
    </location>
</feature>
<dbReference type="Proteomes" id="UP000243459">
    <property type="component" value="Chromosome 4"/>
</dbReference>
<evidence type="ECO:0000256" key="1">
    <source>
        <dbReference type="ARBA" id="ARBA00010884"/>
    </source>
</evidence>
<dbReference type="Gene3D" id="3.40.50.1820">
    <property type="entry name" value="alpha/beta hydrolase"/>
    <property type="match status" value="1"/>
</dbReference>
<evidence type="ECO:0000256" key="4">
    <source>
        <dbReference type="SAM" id="Phobius"/>
    </source>
</evidence>
<evidence type="ECO:0000313" key="6">
    <source>
        <dbReference type="EMBL" id="ONK73616.1"/>
    </source>
</evidence>
<feature type="transmembrane region" description="Helical" evidence="4">
    <location>
        <begin position="25"/>
        <end position="44"/>
    </location>
</feature>
<dbReference type="InterPro" id="IPR029058">
    <property type="entry name" value="AB_hydrolase_fold"/>
</dbReference>
<gene>
    <name evidence="6" type="ORF">A4U43_C04F33480</name>
</gene>